<proteinExistence type="predicted"/>
<sequence>MADRVFGDIPGYPPGSLFENRAHLSAAGVHRPLQAGISGTAKGGADSIVLSGGYEDDEDYGKLVIYTGAGGQDQFTKKQTHDQPFERGNRALAFSSTNGLPVRVIRGAGHPSPHSPPHGYSYDGLYLVESYWHEPGRSGFRVWRFRLVKIPSLSGATETEPSGVSEERGFYDMLGRQEQTTARIVRDAALAVSLKRLYKYACQMCGLSLRCPAGPYAEAAHIRPLGSPHDGPDVISNMLCLCPNHHVLFDAGAVSVARDLSLIGEPGKLKLKGRHKIGQEHLAYHREHFLTDLT</sequence>
<dbReference type="SUPFAM" id="SSF88697">
    <property type="entry name" value="PUA domain-like"/>
    <property type="match status" value="1"/>
</dbReference>
<organism evidence="2 3">
    <name type="scientific">Rubrobacter radiotolerans</name>
    <name type="common">Arthrobacter radiotolerans</name>
    <dbReference type="NCBI Taxonomy" id="42256"/>
    <lineage>
        <taxon>Bacteria</taxon>
        <taxon>Bacillati</taxon>
        <taxon>Actinomycetota</taxon>
        <taxon>Rubrobacteria</taxon>
        <taxon>Rubrobacterales</taxon>
        <taxon>Rubrobacteraceae</taxon>
        <taxon>Rubrobacter</taxon>
    </lineage>
</organism>
<dbReference type="Proteomes" id="UP001281130">
    <property type="component" value="Unassembled WGS sequence"/>
</dbReference>
<dbReference type="GO" id="GO:0016567">
    <property type="term" value="P:protein ubiquitination"/>
    <property type="evidence" value="ECO:0007669"/>
    <property type="project" value="TreeGrafter"/>
</dbReference>
<gene>
    <name evidence="2" type="ORF">SIL72_02225</name>
</gene>
<dbReference type="PANTHER" id="PTHR14140:SF27">
    <property type="entry name" value="OS04G0289800 PROTEIN"/>
    <property type="match status" value="1"/>
</dbReference>
<reference evidence="2" key="1">
    <citation type="submission" date="2023-11" db="EMBL/GenBank/DDBJ databases">
        <title>MicrobeMod: A computational toolkit for identifying prokaryotic methylation and restriction-modification with nanopore sequencing.</title>
        <authorList>
            <person name="Crits-Christoph A."/>
            <person name="Kang S.C."/>
            <person name="Lee H."/>
            <person name="Ostrov N."/>
        </authorList>
    </citation>
    <scope>NUCLEOTIDE SEQUENCE</scope>
    <source>
        <strain evidence="2">ATCC 51242</strain>
    </source>
</reference>
<dbReference type="CDD" id="cd00085">
    <property type="entry name" value="HNHc"/>
    <property type="match status" value="1"/>
</dbReference>
<dbReference type="PANTHER" id="PTHR14140">
    <property type="entry name" value="E3 UBIQUITIN-PROTEIN LIGASE UHRF-RELATED"/>
    <property type="match status" value="1"/>
</dbReference>
<dbReference type="Gene3D" id="1.10.30.50">
    <property type="match status" value="1"/>
</dbReference>
<dbReference type="EMBL" id="JAWXXX010000001">
    <property type="protein sequence ID" value="MDX5892836.1"/>
    <property type="molecule type" value="Genomic_DNA"/>
</dbReference>
<evidence type="ECO:0000259" key="1">
    <source>
        <dbReference type="PROSITE" id="PS51015"/>
    </source>
</evidence>
<dbReference type="Pfam" id="PF02182">
    <property type="entry name" value="SAD_SRA"/>
    <property type="match status" value="1"/>
</dbReference>
<protein>
    <submittedName>
        <fullName evidence="2">YDG/SRA domain-containing protein</fullName>
    </submittedName>
</protein>
<name>A0AB35SZM0_RUBRA</name>
<dbReference type="AlphaFoldDB" id="A0AB35SZM0"/>
<dbReference type="InterPro" id="IPR003105">
    <property type="entry name" value="SRA_YDG"/>
</dbReference>
<dbReference type="InterPro" id="IPR015947">
    <property type="entry name" value="PUA-like_sf"/>
</dbReference>
<dbReference type="InterPro" id="IPR003615">
    <property type="entry name" value="HNH_nuc"/>
</dbReference>
<dbReference type="SMART" id="SM00466">
    <property type="entry name" value="SRA"/>
    <property type="match status" value="1"/>
</dbReference>
<feature type="domain" description="YDG" evidence="1">
    <location>
        <begin position="7"/>
        <end position="149"/>
    </location>
</feature>
<evidence type="ECO:0000313" key="3">
    <source>
        <dbReference type="Proteomes" id="UP001281130"/>
    </source>
</evidence>
<dbReference type="GO" id="GO:0061630">
    <property type="term" value="F:ubiquitin protein ligase activity"/>
    <property type="evidence" value="ECO:0007669"/>
    <property type="project" value="TreeGrafter"/>
</dbReference>
<dbReference type="PROSITE" id="PS51015">
    <property type="entry name" value="YDG"/>
    <property type="match status" value="1"/>
</dbReference>
<evidence type="ECO:0000313" key="2">
    <source>
        <dbReference type="EMBL" id="MDX5892836.1"/>
    </source>
</evidence>
<dbReference type="InterPro" id="IPR045134">
    <property type="entry name" value="UHRF1/2-like"/>
</dbReference>
<dbReference type="RefSeq" id="WP_084263584.1">
    <property type="nucleotide sequence ID" value="NZ_CP007514.1"/>
</dbReference>
<dbReference type="Gene3D" id="2.30.280.10">
    <property type="entry name" value="SRA-YDG"/>
    <property type="match status" value="1"/>
</dbReference>
<dbReference type="Pfam" id="PF13391">
    <property type="entry name" value="HNH_2"/>
    <property type="match status" value="1"/>
</dbReference>
<dbReference type="GO" id="GO:0044027">
    <property type="term" value="P:negative regulation of gene expression via chromosomal CpG island methylation"/>
    <property type="evidence" value="ECO:0007669"/>
    <property type="project" value="TreeGrafter"/>
</dbReference>
<accession>A0AB35SZM0</accession>
<dbReference type="InterPro" id="IPR036987">
    <property type="entry name" value="SRA-YDG_sf"/>
</dbReference>
<comment type="caution">
    <text evidence="2">The sequence shown here is derived from an EMBL/GenBank/DDBJ whole genome shotgun (WGS) entry which is preliminary data.</text>
</comment>